<dbReference type="OrthoDB" id="445007at2759"/>
<keyword evidence="1" id="KW-0560">Oxidoreductase</keyword>
<dbReference type="Gene3D" id="2.60.120.620">
    <property type="entry name" value="q2cbj1_9rhob like domain"/>
    <property type="match status" value="1"/>
</dbReference>
<keyword evidence="1" id="KW-0223">Dioxygenase</keyword>
<accession>A0A8H6RSB5</accession>
<organism evidence="1 2">
    <name type="scientific">Pseudocercospora fuligena</name>
    <dbReference type="NCBI Taxonomy" id="685502"/>
    <lineage>
        <taxon>Eukaryota</taxon>
        <taxon>Fungi</taxon>
        <taxon>Dikarya</taxon>
        <taxon>Ascomycota</taxon>
        <taxon>Pezizomycotina</taxon>
        <taxon>Dothideomycetes</taxon>
        <taxon>Dothideomycetidae</taxon>
        <taxon>Mycosphaerellales</taxon>
        <taxon>Mycosphaerellaceae</taxon>
        <taxon>Pseudocercospora</taxon>
    </lineage>
</organism>
<dbReference type="SUPFAM" id="SSF51197">
    <property type="entry name" value="Clavaminate synthase-like"/>
    <property type="match status" value="1"/>
</dbReference>
<dbReference type="Pfam" id="PF05721">
    <property type="entry name" value="PhyH"/>
    <property type="match status" value="1"/>
</dbReference>
<gene>
    <name evidence="1" type="ORF">HII31_01954</name>
</gene>
<reference evidence="1" key="1">
    <citation type="submission" date="2020-04" db="EMBL/GenBank/DDBJ databases">
        <title>Draft genome resource of the tomato pathogen Pseudocercospora fuligena.</title>
        <authorList>
            <person name="Zaccaron A."/>
        </authorList>
    </citation>
    <scope>NUCLEOTIDE SEQUENCE</scope>
    <source>
        <strain evidence="1">PF001</strain>
    </source>
</reference>
<name>A0A8H6RSB5_9PEZI</name>
<dbReference type="InterPro" id="IPR008775">
    <property type="entry name" value="Phytyl_CoA_dOase-like"/>
</dbReference>
<keyword evidence="2" id="KW-1185">Reference proteome</keyword>
<dbReference type="GO" id="GO:0051213">
    <property type="term" value="F:dioxygenase activity"/>
    <property type="evidence" value="ECO:0007669"/>
    <property type="project" value="UniProtKB-KW"/>
</dbReference>
<evidence type="ECO:0000313" key="2">
    <source>
        <dbReference type="Proteomes" id="UP000660729"/>
    </source>
</evidence>
<dbReference type="PANTHER" id="PTHR31630:SF7">
    <property type="entry name" value="PHYTANOYL-COA DIOXYGENASE"/>
    <property type="match status" value="1"/>
</dbReference>
<dbReference type="AlphaFoldDB" id="A0A8H6RSB5"/>
<dbReference type="EMBL" id="JABCIY010000024">
    <property type="protein sequence ID" value="KAF7196584.1"/>
    <property type="molecule type" value="Genomic_DNA"/>
</dbReference>
<protein>
    <submittedName>
        <fullName evidence="1">Putative phytanoyl-CoA dioxygenase</fullName>
    </submittedName>
</protein>
<feature type="non-terminal residue" evidence="1">
    <location>
        <position position="344"/>
    </location>
</feature>
<proteinExistence type="predicted"/>
<dbReference type="PANTHER" id="PTHR31630">
    <property type="entry name" value="PHYTANOYL-COA DIOXYGENASE-RELATED-RELATED"/>
    <property type="match status" value="1"/>
</dbReference>
<evidence type="ECO:0000313" key="1">
    <source>
        <dbReference type="EMBL" id="KAF7196584.1"/>
    </source>
</evidence>
<comment type="caution">
    <text evidence="1">The sequence shown here is derived from an EMBL/GenBank/DDBJ whole genome shotgun (WGS) entry which is preliminary data.</text>
</comment>
<dbReference type="Proteomes" id="UP000660729">
    <property type="component" value="Unassembled WGS sequence"/>
</dbReference>
<sequence length="344" mass="38664">MATTTVVEHIPTMTAEHKLFLRGADHRYGDFRDDLVRDGFAVVKGAIPRERADGYADAMFKLLEDFGLGFDRNDPSTINEKHLPIINEKGMCACYGLPHEKFTWDIRCEPGVVSAFEKVYETSDLIVSFDALNYSFPNRTDLKENKPWPHQDQDPTVPGFRCLQGLVNLLPNGPEDGGLIVCKGGHKFSEEFHEAFANEPDRIWAWTKEWYGFTPSGLAWLESKGLKWEKVCMEPGDLVVWDSRIPHYNLSPSPSSSQPRFAAYTCYMPVADVTQEDLLRKKKAFEDCMPTTHWPNAAHVGALPLIRDGKPDALHNLVPKSGRPVLSERGMKLTGIPYIVDAAA</sequence>